<dbReference type="Proteomes" id="UP000308197">
    <property type="component" value="Unassembled WGS sequence"/>
</dbReference>
<organism evidence="2 3">
    <name type="scientific">Polyporus arcularius HHB13444</name>
    <dbReference type="NCBI Taxonomy" id="1314778"/>
    <lineage>
        <taxon>Eukaryota</taxon>
        <taxon>Fungi</taxon>
        <taxon>Dikarya</taxon>
        <taxon>Basidiomycota</taxon>
        <taxon>Agaricomycotina</taxon>
        <taxon>Agaricomycetes</taxon>
        <taxon>Polyporales</taxon>
        <taxon>Polyporaceae</taxon>
        <taxon>Polyporus</taxon>
    </lineage>
</organism>
<accession>A0A5C3NY73</accession>
<keyword evidence="3" id="KW-1185">Reference proteome</keyword>
<dbReference type="InParanoid" id="A0A5C3NY73"/>
<dbReference type="AlphaFoldDB" id="A0A5C3NY73"/>
<evidence type="ECO:0000313" key="3">
    <source>
        <dbReference type="Proteomes" id="UP000308197"/>
    </source>
</evidence>
<dbReference type="InterPro" id="IPR001810">
    <property type="entry name" value="F-box_dom"/>
</dbReference>
<evidence type="ECO:0000313" key="2">
    <source>
        <dbReference type="EMBL" id="TFK80960.1"/>
    </source>
</evidence>
<proteinExistence type="predicted"/>
<dbReference type="EMBL" id="ML211677">
    <property type="protein sequence ID" value="TFK80960.1"/>
    <property type="molecule type" value="Genomic_DNA"/>
</dbReference>
<sequence length="487" mass="54793">MNLLDLPQDVLIPIVELLTQQDALQLASVSRLAHTLAMPRVLFHVDLGGARSLGVAYQKPQAKRCLPKMASLVSLILENPAADYAHDIRSLVLTWDTIDPLPQFAQGYVAHVPTFARALGHAINLRKLEIHKAESVMKFSSAMADMLASYDRLQYIRLQDVAERAMSLLARTRSRLREVVLENVHSEFEFDLLRSHAETLEVLRMTAFAVERPPSIGDIWRRVHTLQFIGYNGSRFPLTSLPRAFPRVRRLSLTSGSTHRHMDMDPTMSGPFAWPSLEILEVSPWWQLHLISPVRVLRIDAFISDGFAYNILQHARPVVLSLDLCYESELLPRTLAAPEGLRALRYLQLRGAHYYRRYNPHTRGVTHAGPLMDALTKLADRGGLPLHAVWLFYTDADWDLQATTPTSHESAVKSIAGLYPTLELIGLRRQGSTGFFSPPKLPVETTTIWYRVHRPLNGCGDDIVVEAAPSAETARITNYVENLGREA</sequence>
<dbReference type="PROSITE" id="PS50181">
    <property type="entry name" value="FBOX"/>
    <property type="match status" value="1"/>
</dbReference>
<gene>
    <name evidence="2" type="ORF">K466DRAFT_667409</name>
</gene>
<feature type="domain" description="F-box" evidence="1">
    <location>
        <begin position="1"/>
        <end position="46"/>
    </location>
</feature>
<reference evidence="2 3" key="1">
    <citation type="journal article" date="2019" name="Nat. Ecol. Evol.">
        <title>Megaphylogeny resolves global patterns of mushroom evolution.</title>
        <authorList>
            <person name="Varga T."/>
            <person name="Krizsan K."/>
            <person name="Foldi C."/>
            <person name="Dima B."/>
            <person name="Sanchez-Garcia M."/>
            <person name="Sanchez-Ramirez S."/>
            <person name="Szollosi G.J."/>
            <person name="Szarkandi J.G."/>
            <person name="Papp V."/>
            <person name="Albert L."/>
            <person name="Andreopoulos W."/>
            <person name="Angelini C."/>
            <person name="Antonin V."/>
            <person name="Barry K.W."/>
            <person name="Bougher N.L."/>
            <person name="Buchanan P."/>
            <person name="Buyck B."/>
            <person name="Bense V."/>
            <person name="Catcheside P."/>
            <person name="Chovatia M."/>
            <person name="Cooper J."/>
            <person name="Damon W."/>
            <person name="Desjardin D."/>
            <person name="Finy P."/>
            <person name="Geml J."/>
            <person name="Haridas S."/>
            <person name="Hughes K."/>
            <person name="Justo A."/>
            <person name="Karasinski D."/>
            <person name="Kautmanova I."/>
            <person name="Kiss B."/>
            <person name="Kocsube S."/>
            <person name="Kotiranta H."/>
            <person name="LaButti K.M."/>
            <person name="Lechner B.E."/>
            <person name="Liimatainen K."/>
            <person name="Lipzen A."/>
            <person name="Lukacs Z."/>
            <person name="Mihaltcheva S."/>
            <person name="Morgado L.N."/>
            <person name="Niskanen T."/>
            <person name="Noordeloos M.E."/>
            <person name="Ohm R.A."/>
            <person name="Ortiz-Santana B."/>
            <person name="Ovrebo C."/>
            <person name="Racz N."/>
            <person name="Riley R."/>
            <person name="Savchenko A."/>
            <person name="Shiryaev A."/>
            <person name="Soop K."/>
            <person name="Spirin V."/>
            <person name="Szebenyi C."/>
            <person name="Tomsovsky M."/>
            <person name="Tulloss R.E."/>
            <person name="Uehling J."/>
            <person name="Grigoriev I.V."/>
            <person name="Vagvolgyi C."/>
            <person name="Papp T."/>
            <person name="Martin F.M."/>
            <person name="Miettinen O."/>
            <person name="Hibbett D.S."/>
            <person name="Nagy L.G."/>
        </authorList>
    </citation>
    <scope>NUCLEOTIDE SEQUENCE [LARGE SCALE GENOMIC DNA]</scope>
    <source>
        <strain evidence="2 3">HHB13444</strain>
    </source>
</reference>
<evidence type="ECO:0000259" key="1">
    <source>
        <dbReference type="PROSITE" id="PS50181"/>
    </source>
</evidence>
<protein>
    <recommendedName>
        <fullName evidence="1">F-box domain-containing protein</fullName>
    </recommendedName>
</protein>
<name>A0A5C3NY73_9APHY</name>